<protein>
    <submittedName>
        <fullName evidence="5">Diaminopimelate decarboxylase</fullName>
    </submittedName>
</protein>
<dbReference type="SUPFAM" id="SSF50621">
    <property type="entry name" value="Alanine racemase C-terminal domain-like"/>
    <property type="match status" value="1"/>
</dbReference>
<evidence type="ECO:0000313" key="6">
    <source>
        <dbReference type="Proteomes" id="UP000199462"/>
    </source>
</evidence>
<evidence type="ECO:0000256" key="3">
    <source>
        <dbReference type="PIRSR" id="PIRSR600183-50"/>
    </source>
</evidence>
<dbReference type="InterPro" id="IPR022644">
    <property type="entry name" value="De-COase2_N"/>
</dbReference>
<dbReference type="PANTHER" id="PTHR43727:SF2">
    <property type="entry name" value="GROUP IV DECARBOXYLASE"/>
    <property type="match status" value="1"/>
</dbReference>
<sequence length="497" mass="56073">MDQSIIMKEKKMYYKGAPKNELTPITSSWMHELFNDQDVLRGLIERYGSPVNIHHLPSFNENSKNYKELFESYGLKYRIFYARKANKSKGLVKQAFASGIGVDTASYKELEQSLSLGGNAENLVLTAAIKTEAQIKLAIENGVPIILDNEDECILTQSIAKEIGIIANVGFRISGFEVDGEKLYSRFGFDVDEVVDFIGSYVGEQKTFDFLKVTGLHFHLDGYSTHQRSVSLIASITIASTLKDKGHELSFIDIGGGILMNYLEKENEWVSFNENLKKAVVENNNNNITFNNNGLGFRLEDGELRGKLNTYPFFNTVNKNSFLKEVLDFIDEESGLSVASLLLKNDIEIRIEPGRSLLDQVGITVAKVSHRKKDAKGQWLVGLEMNMSQMMSSSADFLLDPFMLYSSEVEKEESVDVFFTGAYCLERDVLLKRKITLPRLPAIGEYVAFVNTAGYMMHFFETEAHLFELSTNLIFTGSNEKLSFFQFIDDNKIVLNS</sequence>
<evidence type="ECO:0000256" key="1">
    <source>
        <dbReference type="ARBA" id="ARBA00001933"/>
    </source>
</evidence>
<dbReference type="Pfam" id="PF02784">
    <property type="entry name" value="Orn_Arg_deC_N"/>
    <property type="match status" value="1"/>
</dbReference>
<dbReference type="InterPro" id="IPR000183">
    <property type="entry name" value="Orn/DAP/Arg_de-COase"/>
</dbReference>
<keyword evidence="2 3" id="KW-0663">Pyridoxal phosphate</keyword>
<organism evidence="5 6">
    <name type="scientific">Maribacter stanieri</name>
    <dbReference type="NCBI Taxonomy" id="440514"/>
    <lineage>
        <taxon>Bacteria</taxon>
        <taxon>Pseudomonadati</taxon>
        <taxon>Bacteroidota</taxon>
        <taxon>Flavobacteriia</taxon>
        <taxon>Flavobacteriales</taxon>
        <taxon>Flavobacteriaceae</taxon>
        <taxon>Maribacter</taxon>
    </lineage>
</organism>
<dbReference type="Gene3D" id="2.40.37.10">
    <property type="entry name" value="Lyase, Ornithine Decarboxylase, Chain A, domain 1"/>
    <property type="match status" value="1"/>
</dbReference>
<name>A0A1I6JHP7_9FLAO</name>
<dbReference type="InterPro" id="IPR009006">
    <property type="entry name" value="Ala_racemase/Decarboxylase_C"/>
</dbReference>
<reference evidence="6" key="1">
    <citation type="submission" date="2016-10" db="EMBL/GenBank/DDBJ databases">
        <authorList>
            <person name="Varghese N."/>
            <person name="Submissions S."/>
        </authorList>
    </citation>
    <scope>NUCLEOTIDE SEQUENCE [LARGE SCALE GENOMIC DNA]</scope>
    <source>
        <strain evidence="6">DSM 19891</strain>
    </source>
</reference>
<dbReference type="InterPro" id="IPR022653">
    <property type="entry name" value="De-COase2_pyr-phos_BS"/>
</dbReference>
<dbReference type="PANTHER" id="PTHR43727">
    <property type="entry name" value="DIAMINOPIMELATE DECARBOXYLASE"/>
    <property type="match status" value="1"/>
</dbReference>
<dbReference type="Gene3D" id="3.20.20.10">
    <property type="entry name" value="Alanine racemase"/>
    <property type="match status" value="1"/>
</dbReference>
<dbReference type="PRINTS" id="PR01179">
    <property type="entry name" value="ODADCRBXLASE"/>
</dbReference>
<keyword evidence="6" id="KW-1185">Reference proteome</keyword>
<dbReference type="GO" id="GO:0009089">
    <property type="term" value="P:lysine biosynthetic process via diaminopimelate"/>
    <property type="evidence" value="ECO:0007669"/>
    <property type="project" value="TreeGrafter"/>
</dbReference>
<proteinExistence type="predicted"/>
<dbReference type="Proteomes" id="UP000199462">
    <property type="component" value="Unassembled WGS sequence"/>
</dbReference>
<evidence type="ECO:0000259" key="4">
    <source>
        <dbReference type="Pfam" id="PF02784"/>
    </source>
</evidence>
<dbReference type="GO" id="GO:0008836">
    <property type="term" value="F:diaminopimelate decarboxylase activity"/>
    <property type="evidence" value="ECO:0007669"/>
    <property type="project" value="TreeGrafter"/>
</dbReference>
<dbReference type="STRING" id="440514.SAMN04488010_2728"/>
<dbReference type="PROSITE" id="PS00878">
    <property type="entry name" value="ODR_DC_2_1"/>
    <property type="match status" value="1"/>
</dbReference>
<dbReference type="EMBL" id="FOYX01000002">
    <property type="protein sequence ID" value="SFR78130.1"/>
    <property type="molecule type" value="Genomic_DNA"/>
</dbReference>
<accession>A0A1I6JHP7</accession>
<comment type="cofactor">
    <cofactor evidence="1 3">
        <name>pyridoxal 5'-phosphate</name>
        <dbReference type="ChEBI" id="CHEBI:597326"/>
    </cofactor>
</comment>
<evidence type="ECO:0000313" key="5">
    <source>
        <dbReference type="EMBL" id="SFR78130.1"/>
    </source>
</evidence>
<gene>
    <name evidence="5" type="ORF">SAMN04488010_2728</name>
</gene>
<dbReference type="SUPFAM" id="SSF51419">
    <property type="entry name" value="PLP-binding barrel"/>
    <property type="match status" value="1"/>
</dbReference>
<feature type="active site" description="Proton donor" evidence="3">
    <location>
        <position position="424"/>
    </location>
</feature>
<feature type="modified residue" description="N6-(pyridoxal phosphate)lysine" evidence="3">
    <location>
        <position position="84"/>
    </location>
</feature>
<dbReference type="AlphaFoldDB" id="A0A1I6JHP7"/>
<dbReference type="InterPro" id="IPR029066">
    <property type="entry name" value="PLP-binding_barrel"/>
</dbReference>
<evidence type="ECO:0000256" key="2">
    <source>
        <dbReference type="ARBA" id="ARBA00022898"/>
    </source>
</evidence>
<feature type="domain" description="Orn/DAP/Arg decarboxylase 2 N-terminal" evidence="4">
    <location>
        <begin position="59"/>
        <end position="279"/>
    </location>
</feature>